<protein>
    <recommendedName>
        <fullName evidence="3">Lipoprotein</fullName>
    </recommendedName>
</protein>
<proteinExistence type="predicted"/>
<evidence type="ECO:0000313" key="1">
    <source>
        <dbReference type="EMBL" id="AIH03889.1"/>
    </source>
</evidence>
<dbReference type="RefSeq" id="WP_038061790.1">
    <property type="nucleotide sequence ID" value="NZ_CP008796.1"/>
</dbReference>
<accession>A0A075WRF5</accession>
<dbReference type="HOGENOM" id="CLU_1408153_0_0_0"/>
<dbReference type="AlphaFoldDB" id="A0A075WRF5"/>
<reference evidence="1 2" key="1">
    <citation type="journal article" date="2015" name="Genome Announc.">
        <title>Genome Sequence of a Sulfate-Reducing Thermophilic Bacterium, Thermodesulfobacterium commune DSM 2178T (Phylum Thermodesulfobacteria).</title>
        <authorList>
            <person name="Bhatnagar S."/>
            <person name="Badger J.H."/>
            <person name="Madupu R."/>
            <person name="Khouri H.M."/>
            <person name="O'Connor E.M."/>
            <person name="Robb F.T."/>
            <person name="Ward N.L."/>
            <person name="Eisen J.A."/>
        </authorList>
    </citation>
    <scope>NUCLEOTIDE SEQUENCE [LARGE SCALE GENOMIC DNA]</scope>
    <source>
        <strain evidence="1 2">DSM 2178</strain>
    </source>
</reference>
<name>A0A075WRF5_9BACT</name>
<dbReference type="PROSITE" id="PS51257">
    <property type="entry name" value="PROKAR_LIPOPROTEIN"/>
    <property type="match status" value="1"/>
</dbReference>
<dbReference type="eggNOG" id="ENOG5032FT6">
    <property type="taxonomic scope" value="Bacteria"/>
</dbReference>
<dbReference type="STRING" id="289377.HL41_03320"/>
<sequence>MNKASALTKVIFWLHLPFFLVACSKKPVYFLSETLSDSIYTGNVWITIEINQREKQEINTVYGDFQLSAKFFYLRLKDPFGTTLGVLVWNTEEKEQIKIYDIYHQKILVISFSKGFNPKDLPQHFLGIKEQEKTWEVPNHGIIKYSFDKNSGQGKVKFEVKGFEVSWKFRSLNSVNKLLWDPALYQKLLEKEAQKELIQF</sequence>
<dbReference type="Proteomes" id="UP000028481">
    <property type="component" value="Chromosome"/>
</dbReference>
<gene>
    <name evidence="1" type="ORF">HL41_03320</name>
</gene>
<organism evidence="1 2">
    <name type="scientific">Thermodesulfobacterium commune DSM 2178</name>
    <dbReference type="NCBI Taxonomy" id="289377"/>
    <lineage>
        <taxon>Bacteria</taxon>
        <taxon>Pseudomonadati</taxon>
        <taxon>Thermodesulfobacteriota</taxon>
        <taxon>Thermodesulfobacteria</taxon>
        <taxon>Thermodesulfobacteriales</taxon>
        <taxon>Thermodesulfobacteriaceae</taxon>
        <taxon>Thermodesulfobacterium</taxon>
    </lineage>
</organism>
<dbReference type="EMBL" id="CP008796">
    <property type="protein sequence ID" value="AIH03889.1"/>
    <property type="molecule type" value="Genomic_DNA"/>
</dbReference>
<dbReference type="PaxDb" id="289377-HL41_03320"/>
<dbReference type="OrthoDB" id="9806030at2"/>
<keyword evidence="2" id="KW-1185">Reference proteome</keyword>
<evidence type="ECO:0008006" key="3">
    <source>
        <dbReference type="Google" id="ProtNLM"/>
    </source>
</evidence>
<dbReference type="KEGG" id="tcm:HL41_03320"/>
<evidence type="ECO:0000313" key="2">
    <source>
        <dbReference type="Proteomes" id="UP000028481"/>
    </source>
</evidence>